<sequence length="473" mass="53114">MASPNHNNQEKLNPKSRNLSDTEYSWCRAVSSGTGNTVLALEMADRSPSDIASLRKILHDLQISHPILRSKLHFDPTRKEYSFHIPSRPHVQIDFHDSSSTSQLIQTLKTHQKCGISDFHLIFEHELNNNRWVDPYSFPCNGIELLFSSVYMLSETKSVVVMKLHAAVCDRTTGVSFLRAMMEESREDGGVEKGIKTDGGEVYLGIDSLIPNGVGRKTIWAHGKTMLGYSFNTLRLTNLEFINTKKPRFSEVVRLRVSSEVTARIIDGCKSRRIKLCGALAAAGLIAAHSIKFQYDHEIKKKYGVVTLIDCRPSLEPALSTHHFGFYQSAILDVQTIRGNENFWDLAQRIYSNFADHKKRSKHLADLSDINYLMCKAMENPSLTSSSSLRTSFISVFEDPVFDGSIKLQQELGVECYMGCASAHGVGPSVAIFDTIRDGELDCACVYPSPLHSRGQMNELVDRMRKVLMEESD</sequence>
<protein>
    <submittedName>
        <fullName evidence="1">Uncharacterized protein</fullName>
    </submittedName>
</protein>
<dbReference type="EMBL" id="KQ993790">
    <property type="protein sequence ID" value="KZV48966.1"/>
    <property type="molecule type" value="Genomic_DNA"/>
</dbReference>
<proteinExistence type="predicted"/>
<reference evidence="1" key="2">
    <citation type="submission" date="2016-02" db="EMBL/GenBank/DDBJ databases">
        <authorList>
            <person name="Alioto T."/>
            <person name="Alioto T."/>
        </authorList>
    </citation>
    <scope>NUCLEOTIDE SEQUENCE</scope>
</reference>
<name>A0A2Z7CW91_9LAMI</name>
<gene>
    <name evidence="1" type="ORF">F511_09560</name>
    <name evidence="2" type="ORF">F511_09562</name>
</gene>
<evidence type="ECO:0000313" key="1">
    <source>
        <dbReference type="EMBL" id="KZV48964.1"/>
    </source>
</evidence>
<evidence type="ECO:0000313" key="2">
    <source>
        <dbReference type="EMBL" id="KZV48966.1"/>
    </source>
</evidence>
<keyword evidence="3" id="KW-1185">Reference proteome</keyword>
<organism evidence="1 3">
    <name type="scientific">Dorcoceras hygrometricum</name>
    <dbReference type="NCBI Taxonomy" id="472368"/>
    <lineage>
        <taxon>Eukaryota</taxon>
        <taxon>Viridiplantae</taxon>
        <taxon>Streptophyta</taxon>
        <taxon>Embryophyta</taxon>
        <taxon>Tracheophyta</taxon>
        <taxon>Spermatophyta</taxon>
        <taxon>Magnoliopsida</taxon>
        <taxon>eudicotyledons</taxon>
        <taxon>Gunneridae</taxon>
        <taxon>Pentapetalae</taxon>
        <taxon>asterids</taxon>
        <taxon>lamiids</taxon>
        <taxon>Lamiales</taxon>
        <taxon>Gesneriaceae</taxon>
        <taxon>Didymocarpoideae</taxon>
        <taxon>Trichosporeae</taxon>
        <taxon>Loxocarpinae</taxon>
        <taxon>Dorcoceras</taxon>
    </lineage>
</organism>
<dbReference type="Gene3D" id="3.30.559.30">
    <property type="entry name" value="Nonribosomal peptide synthetase, condensation domain"/>
    <property type="match status" value="1"/>
</dbReference>
<dbReference type="AlphaFoldDB" id="A0A2Z7CW91"/>
<accession>A0A2Z7CW91</accession>
<reference evidence="1 3" key="1">
    <citation type="journal article" date="2015" name="Proc. Natl. Acad. Sci. U.S.A.">
        <title>The resurrection genome of Boea hygrometrica: A blueprint for survival of dehydration.</title>
        <authorList>
            <person name="Xiao L."/>
            <person name="Yang G."/>
            <person name="Zhang L."/>
            <person name="Yang X."/>
            <person name="Zhao S."/>
            <person name="Ji Z."/>
            <person name="Zhou Q."/>
            <person name="Hu M."/>
            <person name="Wang Y."/>
            <person name="Chen M."/>
            <person name="Xu Y."/>
            <person name="Jin H."/>
            <person name="Xiao X."/>
            <person name="Hu G."/>
            <person name="Bao F."/>
            <person name="Hu Y."/>
            <person name="Wan P."/>
            <person name="Li L."/>
            <person name="Deng X."/>
            <person name="Kuang T."/>
            <person name="Xiang C."/>
            <person name="Zhu J.K."/>
            <person name="Oliver M.J."/>
            <person name="He Y."/>
        </authorList>
    </citation>
    <scope>NUCLEOTIDE SEQUENCE [LARGE SCALE GENOMIC DNA]</scope>
    <source>
        <strain evidence="3">cv. XS01</strain>
    </source>
</reference>
<dbReference type="PANTHER" id="PTHR34375:SF3">
    <property type="entry name" value="CONDENSATION DOMAIN-CONTAINING PROTEIN"/>
    <property type="match status" value="1"/>
</dbReference>
<evidence type="ECO:0000313" key="3">
    <source>
        <dbReference type="Proteomes" id="UP000250235"/>
    </source>
</evidence>
<dbReference type="Proteomes" id="UP000250235">
    <property type="component" value="Unassembled WGS sequence"/>
</dbReference>
<dbReference type="OrthoDB" id="439993at2759"/>
<dbReference type="EMBL" id="KQ993790">
    <property type="protein sequence ID" value="KZV48964.1"/>
    <property type="molecule type" value="Genomic_DNA"/>
</dbReference>
<dbReference type="PANTHER" id="PTHR34375">
    <property type="entry name" value="GATA ZINC FINGER PROTEIN-RELATED"/>
    <property type="match status" value="1"/>
</dbReference>
<dbReference type="SUPFAM" id="SSF52777">
    <property type="entry name" value="CoA-dependent acyltransferases"/>
    <property type="match status" value="1"/>
</dbReference>